<evidence type="ECO:0000313" key="1">
    <source>
        <dbReference type="EMBL" id="KRZ73171.1"/>
    </source>
</evidence>
<keyword evidence="2" id="KW-1185">Reference proteome</keyword>
<dbReference type="Proteomes" id="UP000054843">
    <property type="component" value="Unassembled WGS sequence"/>
</dbReference>
<evidence type="ECO:0008006" key="3">
    <source>
        <dbReference type="Google" id="ProtNLM"/>
    </source>
</evidence>
<proteinExistence type="predicted"/>
<accession>A0A0V1MNI8</accession>
<reference evidence="1 2" key="1">
    <citation type="submission" date="2015-01" db="EMBL/GenBank/DDBJ databases">
        <title>Evolution of Trichinella species and genotypes.</title>
        <authorList>
            <person name="Korhonen P.K."/>
            <person name="Edoardo P."/>
            <person name="Giuseppe L.R."/>
            <person name="Gasser R.B."/>
        </authorList>
    </citation>
    <scope>NUCLEOTIDE SEQUENCE [LARGE SCALE GENOMIC DNA]</scope>
    <source>
        <strain evidence="1">ISS1980</strain>
    </source>
</reference>
<dbReference type="AlphaFoldDB" id="A0A0V1MNI8"/>
<protein>
    <recommendedName>
        <fullName evidence="3">DUF5641 domain-containing protein</fullName>
    </recommendedName>
</protein>
<comment type="caution">
    <text evidence="1">The sequence shown here is derived from an EMBL/GenBank/DDBJ whole genome shotgun (WGS) entry which is preliminary data.</text>
</comment>
<evidence type="ECO:0000313" key="2">
    <source>
        <dbReference type="Proteomes" id="UP000054843"/>
    </source>
</evidence>
<dbReference type="OrthoDB" id="10596315at2759"/>
<dbReference type="EMBL" id="JYDO01000067">
    <property type="protein sequence ID" value="KRZ73171.1"/>
    <property type="molecule type" value="Genomic_DNA"/>
</dbReference>
<organism evidence="1 2">
    <name type="scientific">Trichinella papuae</name>
    <dbReference type="NCBI Taxonomy" id="268474"/>
    <lineage>
        <taxon>Eukaryota</taxon>
        <taxon>Metazoa</taxon>
        <taxon>Ecdysozoa</taxon>
        <taxon>Nematoda</taxon>
        <taxon>Enoplea</taxon>
        <taxon>Dorylaimia</taxon>
        <taxon>Trichinellida</taxon>
        <taxon>Trichinellidae</taxon>
        <taxon>Trichinella</taxon>
    </lineage>
</organism>
<name>A0A0V1MNI8_9BILA</name>
<sequence length="154" mass="17762">MKWYDGVSLTRLLAQEQIRSLRTQQTPKVEVNLARVLVKDRKGRLLELRLSKFGGDVVAFPRLWGQSSSSVDRQTDLDFQTATRQRIVKTEVGGYVDWHGSILSVYQKPHREKPEPRTNAHLDDSKQDNLCPGTWSTCRTTDADCEVDETLWRF</sequence>
<gene>
    <name evidence="1" type="ORF">T10_7719</name>
</gene>